<dbReference type="SUPFAM" id="SSF109854">
    <property type="entry name" value="DinB/YfiT-like putative metalloenzymes"/>
    <property type="match status" value="1"/>
</dbReference>
<evidence type="ECO:0000259" key="1">
    <source>
        <dbReference type="Pfam" id="PF11716"/>
    </source>
</evidence>
<organism evidence="2 3">
    <name type="scientific">Micromonospora cathayae</name>
    <dbReference type="NCBI Taxonomy" id="3028804"/>
    <lineage>
        <taxon>Bacteria</taxon>
        <taxon>Bacillati</taxon>
        <taxon>Actinomycetota</taxon>
        <taxon>Actinomycetes</taxon>
        <taxon>Micromonosporales</taxon>
        <taxon>Micromonosporaceae</taxon>
        <taxon>Micromonospora</taxon>
    </lineage>
</organism>
<proteinExistence type="predicted"/>
<dbReference type="Pfam" id="PF11716">
    <property type="entry name" value="MDMPI_N"/>
    <property type="match status" value="1"/>
</dbReference>
<keyword evidence="3" id="KW-1185">Reference proteome</keyword>
<name>A0ABY7ZJF8_9ACTN</name>
<gene>
    <name evidence="2" type="ORF">PVK37_21980</name>
</gene>
<sequence>MRLDGPAVTGAAAELVRVLRPQVHGDWTVPAGPLQWSCRDTAVHVAHDLLAYAGQLAGRPTDGYLPFDLTVPDTAGPADVLRVVTACATLLATAVDTADPDVRAWHWGPCDPEGFAAMGVAEILLHTHDITRGLGVPWRLPADASAAVLRRLFPDAPDGEAAAVLLWSTGRAPLGDRPRRTGWSWRAALDADGPSTG</sequence>
<dbReference type="Proteomes" id="UP001219605">
    <property type="component" value="Chromosome"/>
</dbReference>
<dbReference type="InterPro" id="IPR034660">
    <property type="entry name" value="DinB/YfiT-like"/>
</dbReference>
<evidence type="ECO:0000313" key="3">
    <source>
        <dbReference type="Proteomes" id="UP001219605"/>
    </source>
</evidence>
<reference evidence="2 3" key="1">
    <citation type="submission" date="2023-02" db="EMBL/GenBank/DDBJ databases">
        <authorList>
            <person name="Mo P."/>
        </authorList>
    </citation>
    <scope>NUCLEOTIDE SEQUENCE [LARGE SCALE GENOMIC DNA]</scope>
    <source>
        <strain evidence="2 3">HUAS 3</strain>
    </source>
</reference>
<dbReference type="GO" id="GO:0016853">
    <property type="term" value="F:isomerase activity"/>
    <property type="evidence" value="ECO:0007669"/>
    <property type="project" value="UniProtKB-KW"/>
</dbReference>
<evidence type="ECO:0000313" key="2">
    <source>
        <dbReference type="EMBL" id="WDZ83119.1"/>
    </source>
</evidence>
<dbReference type="RefSeq" id="WP_275029526.1">
    <property type="nucleotide sequence ID" value="NZ_CP118615.1"/>
</dbReference>
<accession>A0ABY7ZJF8</accession>
<protein>
    <submittedName>
        <fullName evidence="2">Maleylpyruvate isomerase N-terminal domain-containing protein</fullName>
    </submittedName>
</protein>
<dbReference type="InterPro" id="IPR024344">
    <property type="entry name" value="MDMPI_metal-binding"/>
</dbReference>
<dbReference type="EMBL" id="CP118615">
    <property type="protein sequence ID" value="WDZ83119.1"/>
    <property type="molecule type" value="Genomic_DNA"/>
</dbReference>
<feature type="domain" description="Mycothiol-dependent maleylpyruvate isomerase metal-binding" evidence="1">
    <location>
        <begin position="11"/>
        <end position="130"/>
    </location>
</feature>
<keyword evidence="2" id="KW-0413">Isomerase</keyword>